<dbReference type="PANTHER" id="PTHR19282">
    <property type="entry name" value="TETRASPANIN"/>
    <property type="match status" value="1"/>
</dbReference>
<feature type="transmembrane region" description="Helical" evidence="5">
    <location>
        <begin position="74"/>
        <end position="97"/>
    </location>
</feature>
<organism evidence="6 7">
    <name type="scientific">Thelohanellus kitauei</name>
    <name type="common">Myxosporean</name>
    <dbReference type="NCBI Taxonomy" id="669202"/>
    <lineage>
        <taxon>Eukaryota</taxon>
        <taxon>Metazoa</taxon>
        <taxon>Cnidaria</taxon>
        <taxon>Myxozoa</taxon>
        <taxon>Myxosporea</taxon>
        <taxon>Bivalvulida</taxon>
        <taxon>Platysporina</taxon>
        <taxon>Myxobolidae</taxon>
        <taxon>Thelohanellus</taxon>
    </lineage>
</organism>
<evidence type="ECO:0000313" key="6">
    <source>
        <dbReference type="EMBL" id="KII70954.1"/>
    </source>
</evidence>
<keyword evidence="3 5" id="KW-1133">Transmembrane helix</keyword>
<keyword evidence="4 5" id="KW-0472">Membrane</keyword>
<dbReference type="OMA" id="QNEKECC"/>
<evidence type="ECO:0000256" key="5">
    <source>
        <dbReference type="SAM" id="Phobius"/>
    </source>
</evidence>
<dbReference type="InterPro" id="IPR018499">
    <property type="entry name" value="Tetraspanin/Peripherin"/>
</dbReference>
<reference evidence="6 7" key="1">
    <citation type="journal article" date="2014" name="Genome Biol. Evol.">
        <title>The genome of the myxosporean Thelohanellus kitauei shows adaptations to nutrient acquisition within its fish host.</title>
        <authorList>
            <person name="Yang Y."/>
            <person name="Xiong J."/>
            <person name="Zhou Z."/>
            <person name="Huo F."/>
            <person name="Miao W."/>
            <person name="Ran C."/>
            <person name="Liu Y."/>
            <person name="Zhang J."/>
            <person name="Feng J."/>
            <person name="Wang M."/>
            <person name="Wang M."/>
            <person name="Wang L."/>
            <person name="Yao B."/>
        </authorList>
    </citation>
    <scope>NUCLEOTIDE SEQUENCE [LARGE SCALE GENOMIC DNA]</scope>
    <source>
        <strain evidence="6">Wuqing</strain>
    </source>
</reference>
<dbReference type="Pfam" id="PF00335">
    <property type="entry name" value="Tetraspanin"/>
    <property type="match status" value="1"/>
</dbReference>
<dbReference type="EMBL" id="JWZT01001921">
    <property type="protein sequence ID" value="KII70954.1"/>
    <property type="molecule type" value="Genomic_DNA"/>
</dbReference>
<proteinExistence type="predicted"/>
<keyword evidence="2 5" id="KW-0812">Transmembrane</keyword>
<dbReference type="PROSITE" id="PS51257">
    <property type="entry name" value="PROKAR_LIPOPROTEIN"/>
    <property type="match status" value="1"/>
</dbReference>
<protein>
    <submittedName>
        <fullName evidence="6">Uncharacterized protein</fullName>
    </submittedName>
</protein>
<dbReference type="SUPFAM" id="SSF48652">
    <property type="entry name" value="Tetraspanin"/>
    <property type="match status" value="1"/>
</dbReference>
<comment type="subcellular location">
    <subcellularLocation>
        <location evidence="1">Membrane</location>
        <topology evidence="1">Multi-pass membrane protein</topology>
    </subcellularLocation>
</comment>
<dbReference type="PANTHER" id="PTHR19282:SF544">
    <property type="entry name" value="TETRASPANIN"/>
    <property type="match status" value="1"/>
</dbReference>
<dbReference type="InterPro" id="IPR008952">
    <property type="entry name" value="Tetraspanin_EC2_sf"/>
</dbReference>
<dbReference type="Proteomes" id="UP000031668">
    <property type="component" value="Unassembled WGS sequence"/>
</dbReference>
<accession>A0A0C2IZK3</accession>
<evidence type="ECO:0000256" key="3">
    <source>
        <dbReference type="ARBA" id="ARBA00022989"/>
    </source>
</evidence>
<evidence type="ECO:0000256" key="1">
    <source>
        <dbReference type="ARBA" id="ARBA00004141"/>
    </source>
</evidence>
<dbReference type="AlphaFoldDB" id="A0A0C2IZK3"/>
<evidence type="ECO:0000256" key="4">
    <source>
        <dbReference type="ARBA" id="ARBA00023136"/>
    </source>
</evidence>
<feature type="transmembrane region" description="Helical" evidence="5">
    <location>
        <begin position="35"/>
        <end position="62"/>
    </location>
</feature>
<evidence type="ECO:0000313" key="7">
    <source>
        <dbReference type="Proteomes" id="UP000031668"/>
    </source>
</evidence>
<gene>
    <name evidence="6" type="ORF">RF11_11661</name>
</gene>
<dbReference type="Gene3D" id="1.10.1450.10">
    <property type="entry name" value="Tetraspanin"/>
    <property type="match status" value="1"/>
</dbReference>
<evidence type="ECO:0000256" key="2">
    <source>
        <dbReference type="ARBA" id="ARBA00022692"/>
    </source>
</evidence>
<name>A0A0C2IZK3_THEKT</name>
<dbReference type="GO" id="GO:0005886">
    <property type="term" value="C:plasma membrane"/>
    <property type="evidence" value="ECO:0007669"/>
    <property type="project" value="TreeGrafter"/>
</dbReference>
<comment type="caution">
    <text evidence="6">The sequence shown here is derived from an EMBL/GenBank/DDBJ whole genome shotgun (WGS) entry which is preliminary data.</text>
</comment>
<feature type="transmembrane region" description="Helical" evidence="5">
    <location>
        <begin position="183"/>
        <end position="202"/>
    </location>
</feature>
<sequence length="214" mass="24674">MFTRVVTYSLLVAIFVLSFAVACISMFLQFFKYKFFVLLDVYNIVPVILAISCVLVILQWVGIFGMWTQSNTTVYIYSTVFMILQIIMSIVTVVYIFQRKKIEMMWVQGSDVDLTLNDFANNSYINWFQNEKECCGITSKDNWKQGQYPSSCCKNRPPVCLTPFETPCAPLFFQAITWLDSTIIAIISAIFFLYPIVIIGMVHSRAEPIYKKIT</sequence>
<keyword evidence="7" id="KW-1185">Reference proteome</keyword>
<dbReference type="OrthoDB" id="71600at2759"/>
<feature type="transmembrane region" description="Helical" evidence="5">
    <location>
        <begin position="6"/>
        <end position="28"/>
    </location>
</feature>